<accession>A0AB72ZS18</accession>
<comment type="caution">
    <text evidence="1">The sequence shown here is derived from an EMBL/GenBank/DDBJ whole genome shotgun (WGS) entry which is preliminary data.</text>
</comment>
<dbReference type="EMBL" id="AKRT01000043">
    <property type="protein sequence ID" value="EIR25379.1"/>
    <property type="molecule type" value="Genomic_DNA"/>
</dbReference>
<protein>
    <submittedName>
        <fullName evidence="1">Uncharacterized protein</fullName>
    </submittedName>
</protein>
<name>A0AB72ZS18_YERPE</name>
<dbReference type="AlphaFoldDB" id="A0AB72ZS18"/>
<sequence>MFHFSVIAVLLFLFIVNYSFYRAVNLVQDMRLTITLMINAMNLRLILYTYN</sequence>
<dbReference type="Proteomes" id="UP000003231">
    <property type="component" value="Unassembled WGS sequence"/>
</dbReference>
<proteinExistence type="predicted"/>
<organism evidence="1 2">
    <name type="scientific">Yersinia pestis PY-08</name>
    <dbReference type="NCBI Taxonomy" id="992134"/>
    <lineage>
        <taxon>Bacteria</taxon>
        <taxon>Pseudomonadati</taxon>
        <taxon>Pseudomonadota</taxon>
        <taxon>Gammaproteobacteria</taxon>
        <taxon>Enterobacterales</taxon>
        <taxon>Yersiniaceae</taxon>
        <taxon>Yersinia</taxon>
    </lineage>
</organism>
<reference evidence="1 2" key="1">
    <citation type="submission" date="2012-05" db="EMBL/GenBank/DDBJ databases">
        <title>Genome sequence of Yersinia Pestis PY-08.</title>
        <authorList>
            <person name="Santana-Cruz I."/>
            <person name="Sengamalay N."/>
            <person name="McCracken C."/>
            <person name="Daugherty S.C."/>
            <person name="Maroo A."/>
            <person name="Vara P.G."/>
            <person name="Tallon L.J."/>
            <person name="Sadzewicz L."/>
            <person name="Vinetz J.M."/>
            <person name="Cespedes Zambrano M.J."/>
            <person name="Fraser-Liggett C.M."/>
            <person name="Tettelin H."/>
        </authorList>
    </citation>
    <scope>NUCLEOTIDE SEQUENCE [LARGE SCALE GENOMIC DNA]</scope>
    <source>
        <strain evidence="1 2">PY-08</strain>
    </source>
</reference>
<evidence type="ECO:0000313" key="1">
    <source>
        <dbReference type="EMBL" id="EIR25379.1"/>
    </source>
</evidence>
<gene>
    <name evidence="1" type="ORF">YPPY08_0051</name>
</gene>
<evidence type="ECO:0000313" key="2">
    <source>
        <dbReference type="Proteomes" id="UP000003231"/>
    </source>
</evidence>